<evidence type="ECO:0000313" key="4">
    <source>
        <dbReference type="EMBL" id="CUS23974.1"/>
    </source>
</evidence>
<evidence type="ECO:0000256" key="2">
    <source>
        <dbReference type="ARBA" id="ARBA00022857"/>
    </source>
</evidence>
<dbReference type="InterPro" id="IPR002347">
    <property type="entry name" value="SDR_fam"/>
</dbReference>
<dbReference type="SUPFAM" id="SSF51735">
    <property type="entry name" value="NAD(P)-binding Rossmann-fold domains"/>
    <property type="match status" value="1"/>
</dbReference>
<dbReference type="AlphaFoldDB" id="A0A0N7MM33"/>
<dbReference type="PANTHER" id="PTHR44169">
    <property type="entry name" value="NADPH-DEPENDENT 1-ACYLDIHYDROXYACETONE PHOSPHATE REDUCTASE"/>
    <property type="match status" value="1"/>
</dbReference>
<dbReference type="GO" id="GO:0005811">
    <property type="term" value="C:lipid droplet"/>
    <property type="evidence" value="ECO:0007669"/>
    <property type="project" value="TreeGrafter"/>
</dbReference>
<dbReference type="InterPro" id="IPR036291">
    <property type="entry name" value="NAD(P)-bd_dom_sf"/>
</dbReference>
<dbReference type="GO" id="GO:0005783">
    <property type="term" value="C:endoplasmic reticulum"/>
    <property type="evidence" value="ECO:0007669"/>
    <property type="project" value="TreeGrafter"/>
</dbReference>
<dbReference type="GO" id="GO:0000140">
    <property type="term" value="F:acylglycerone-phosphate reductase (NADP+) activity"/>
    <property type="evidence" value="ECO:0007669"/>
    <property type="project" value="TreeGrafter"/>
</dbReference>
<dbReference type="PROSITE" id="PS00061">
    <property type="entry name" value="ADH_SHORT"/>
    <property type="match status" value="1"/>
</dbReference>
<dbReference type="EMBL" id="LN890566">
    <property type="protein sequence ID" value="CUS23974.1"/>
    <property type="molecule type" value="Genomic_DNA"/>
</dbReference>
<dbReference type="OrthoDB" id="2102561at2759"/>
<keyword evidence="5" id="KW-1185">Reference proteome</keyword>
<dbReference type="GO" id="GO:0019433">
    <property type="term" value="P:triglyceride catabolic process"/>
    <property type="evidence" value="ECO:0007669"/>
    <property type="project" value="TreeGrafter"/>
</dbReference>
<comment type="similarity">
    <text evidence="1">Belongs to the short-chain dehydrogenases/reductases (SDR) family.</text>
</comment>
<protein>
    <submittedName>
        <fullName evidence="4">LAQU0S13e00474g1_1</fullName>
    </submittedName>
</protein>
<name>A0A0N7MM33_9SACH</name>
<organism evidence="4 5">
    <name type="scientific">Lachancea quebecensis</name>
    <dbReference type="NCBI Taxonomy" id="1654605"/>
    <lineage>
        <taxon>Eukaryota</taxon>
        <taxon>Fungi</taxon>
        <taxon>Dikarya</taxon>
        <taxon>Ascomycota</taxon>
        <taxon>Saccharomycotina</taxon>
        <taxon>Saccharomycetes</taxon>
        <taxon>Saccharomycetales</taxon>
        <taxon>Saccharomycetaceae</taxon>
        <taxon>Lachancea</taxon>
    </lineage>
</organism>
<dbReference type="GO" id="GO:0004806">
    <property type="term" value="F:triacylglycerol lipase activity"/>
    <property type="evidence" value="ECO:0007669"/>
    <property type="project" value="TreeGrafter"/>
</dbReference>
<sequence length="288" mass="31918">MAEGKIALVTGASSGIGYELTRQLAGKGYKVYAAARREERIAPLQKEFPQLVVPVRLDVSEPEQISALRERLAKELPSQKLDILYNNAGQSCTFPASDVTNDVLEQAFKVNVFGPINMCRELLPFVINAKGTVLFTGSLAGIISFPFGSIYSATKGAIHSYARGLHIEMKPFGVRVLNIVTGGVETDIADKRPLPEDSIYNIPEASEAMAYRREMAKNNKPMNVGKYVSSVLQVVESSRDPVDVYRGTFAGTARWISLLMPYWILDWVLARRFKLTGMINALQKNKRE</sequence>
<accession>A0A0N7MM33</accession>
<gene>
    <name evidence="4" type="ORF">LAQU0_S13e00474g</name>
</gene>
<evidence type="ECO:0000313" key="5">
    <source>
        <dbReference type="Proteomes" id="UP000236544"/>
    </source>
</evidence>
<dbReference type="Pfam" id="PF00106">
    <property type="entry name" value="adh_short"/>
    <property type="match status" value="1"/>
</dbReference>
<evidence type="ECO:0000256" key="3">
    <source>
        <dbReference type="ARBA" id="ARBA00023002"/>
    </source>
</evidence>
<dbReference type="Gene3D" id="3.40.50.720">
    <property type="entry name" value="NAD(P)-binding Rossmann-like Domain"/>
    <property type="match status" value="1"/>
</dbReference>
<dbReference type="PRINTS" id="PR00081">
    <property type="entry name" value="GDHRDH"/>
</dbReference>
<proteinExistence type="inferred from homology"/>
<dbReference type="PANTHER" id="PTHR44169:SF6">
    <property type="entry name" value="NADPH-DEPENDENT 1-ACYLDIHYDROXYACETONE PHOSPHATE REDUCTASE"/>
    <property type="match status" value="1"/>
</dbReference>
<keyword evidence="3" id="KW-0560">Oxidoreductase</keyword>
<dbReference type="Proteomes" id="UP000236544">
    <property type="component" value="Unassembled WGS sequence"/>
</dbReference>
<dbReference type="InterPro" id="IPR020904">
    <property type="entry name" value="Sc_DH/Rdtase_CS"/>
</dbReference>
<dbReference type="GO" id="GO:0006654">
    <property type="term" value="P:phosphatidic acid biosynthetic process"/>
    <property type="evidence" value="ECO:0007669"/>
    <property type="project" value="TreeGrafter"/>
</dbReference>
<keyword evidence="2" id="KW-0521">NADP</keyword>
<dbReference type="CDD" id="cd05374">
    <property type="entry name" value="17beta-HSD-like_SDR_c"/>
    <property type="match status" value="1"/>
</dbReference>
<reference evidence="5" key="1">
    <citation type="submission" date="2015-10" db="EMBL/GenBank/DDBJ databases">
        <authorList>
            <person name="Devillers H."/>
        </authorList>
    </citation>
    <scope>NUCLEOTIDE SEQUENCE [LARGE SCALE GENOMIC DNA]</scope>
</reference>
<evidence type="ECO:0000256" key="1">
    <source>
        <dbReference type="ARBA" id="ARBA00006484"/>
    </source>
</evidence>